<dbReference type="InterPro" id="IPR036390">
    <property type="entry name" value="WH_DNA-bd_sf"/>
</dbReference>
<dbReference type="InterPro" id="IPR011991">
    <property type="entry name" value="ArsR-like_HTH"/>
</dbReference>
<evidence type="ECO:0000256" key="2">
    <source>
        <dbReference type="ARBA" id="ARBA00023125"/>
    </source>
</evidence>
<dbReference type="Proteomes" id="UP000001600">
    <property type="component" value="Chromosome 1"/>
</dbReference>
<dbReference type="PANTHER" id="PTHR43132">
    <property type="entry name" value="ARSENICAL RESISTANCE OPERON REPRESSOR ARSR-RELATED"/>
    <property type="match status" value="1"/>
</dbReference>
<dbReference type="HOGENOM" id="CLU_097806_6_4_5"/>
<dbReference type="InterPro" id="IPR036388">
    <property type="entry name" value="WH-like_DNA-bd_sf"/>
</dbReference>
<organism evidence="5 6">
    <name type="scientific">Rhizobium rhizogenes (strain K84 / ATCC BAA-868)</name>
    <name type="common">Agrobacterium radiobacter</name>
    <dbReference type="NCBI Taxonomy" id="311403"/>
    <lineage>
        <taxon>Bacteria</taxon>
        <taxon>Pseudomonadati</taxon>
        <taxon>Pseudomonadota</taxon>
        <taxon>Alphaproteobacteria</taxon>
        <taxon>Hyphomicrobiales</taxon>
        <taxon>Rhizobiaceae</taxon>
        <taxon>Rhizobium/Agrobacterium group</taxon>
        <taxon>Rhizobium</taxon>
    </lineage>
</organism>
<dbReference type="InterPro" id="IPR051011">
    <property type="entry name" value="Metal_resp_trans_reg"/>
</dbReference>
<dbReference type="EMBL" id="CP000628">
    <property type="protein sequence ID" value="ACM28029.1"/>
    <property type="molecule type" value="Genomic_DNA"/>
</dbReference>
<dbReference type="PRINTS" id="PR00778">
    <property type="entry name" value="HTHARSR"/>
</dbReference>
<gene>
    <name evidence="5" type="ordered locus">Arad_4290</name>
</gene>
<sequence>MNARARRASVLLKALSHETRLIILFLLAKQEKTVMEIEAILGLQQAVVSQHLARLRLEKLVETRREGRLVYYAVAGTEICDVVESLREVFCGFDS</sequence>
<dbReference type="Gene3D" id="1.10.10.10">
    <property type="entry name" value="Winged helix-like DNA-binding domain superfamily/Winged helix DNA-binding domain"/>
    <property type="match status" value="1"/>
</dbReference>
<dbReference type="PANTHER" id="PTHR43132:SF2">
    <property type="entry name" value="ARSENICAL RESISTANCE OPERON REPRESSOR ARSR-RELATED"/>
    <property type="match status" value="1"/>
</dbReference>
<dbReference type="PROSITE" id="PS50987">
    <property type="entry name" value="HTH_ARSR_2"/>
    <property type="match status" value="1"/>
</dbReference>
<keyword evidence="2" id="KW-0238">DNA-binding</keyword>
<dbReference type="GO" id="GO:0003677">
    <property type="term" value="F:DNA binding"/>
    <property type="evidence" value="ECO:0007669"/>
    <property type="project" value="UniProtKB-KW"/>
</dbReference>
<name>B9JBY3_RHIR8</name>
<dbReference type="KEGG" id="ara:Arad_4290"/>
<evidence type="ECO:0000256" key="3">
    <source>
        <dbReference type="ARBA" id="ARBA00023163"/>
    </source>
</evidence>
<evidence type="ECO:0000256" key="1">
    <source>
        <dbReference type="ARBA" id="ARBA00023015"/>
    </source>
</evidence>
<keyword evidence="1" id="KW-0805">Transcription regulation</keyword>
<dbReference type="GO" id="GO:0003700">
    <property type="term" value="F:DNA-binding transcription factor activity"/>
    <property type="evidence" value="ECO:0007669"/>
    <property type="project" value="InterPro"/>
</dbReference>
<dbReference type="NCBIfam" id="NF033788">
    <property type="entry name" value="HTH_metalloreg"/>
    <property type="match status" value="1"/>
</dbReference>
<proteinExistence type="predicted"/>
<evidence type="ECO:0000313" key="6">
    <source>
        <dbReference type="Proteomes" id="UP000001600"/>
    </source>
</evidence>
<keyword evidence="3" id="KW-0804">Transcription</keyword>
<dbReference type="Pfam" id="PF01022">
    <property type="entry name" value="HTH_5"/>
    <property type="match status" value="1"/>
</dbReference>
<dbReference type="InterPro" id="IPR001845">
    <property type="entry name" value="HTH_ArsR_DNA-bd_dom"/>
</dbReference>
<dbReference type="eggNOG" id="COG0640">
    <property type="taxonomic scope" value="Bacteria"/>
</dbReference>
<accession>B9JBY3</accession>
<evidence type="ECO:0000313" key="5">
    <source>
        <dbReference type="EMBL" id="ACM28029.1"/>
    </source>
</evidence>
<reference evidence="5 6" key="1">
    <citation type="journal article" date="2009" name="J. Bacteriol.">
        <title>Genome sequences of three Agrobacterium biovars help elucidate the evolution of multichromosome genomes in bacteria.</title>
        <authorList>
            <person name="Slater S.C."/>
            <person name="Goldman B.S."/>
            <person name="Goodner B."/>
            <person name="Setubal J.C."/>
            <person name="Farrand S.K."/>
            <person name="Nester E.W."/>
            <person name="Burr T.J."/>
            <person name="Banta L."/>
            <person name="Dickerman A.W."/>
            <person name="Paulsen I."/>
            <person name="Otten L."/>
            <person name="Suen G."/>
            <person name="Welch R."/>
            <person name="Almeida N.F."/>
            <person name="Arnold F."/>
            <person name="Burton O.T."/>
            <person name="Du Z."/>
            <person name="Ewing A."/>
            <person name="Godsy E."/>
            <person name="Heisel S."/>
            <person name="Houmiel K.L."/>
            <person name="Jhaveri J."/>
            <person name="Lu J."/>
            <person name="Miller N.M."/>
            <person name="Norton S."/>
            <person name="Chen Q."/>
            <person name="Phoolcharoen W."/>
            <person name="Ohlin V."/>
            <person name="Ondrusek D."/>
            <person name="Pride N."/>
            <person name="Stricklin S.L."/>
            <person name="Sun J."/>
            <person name="Wheeler C."/>
            <person name="Wilson L."/>
            <person name="Zhu H."/>
            <person name="Wood D.W."/>
        </authorList>
    </citation>
    <scope>NUCLEOTIDE SEQUENCE [LARGE SCALE GENOMIC DNA]</scope>
    <source>
        <strain evidence="6">K84 / ATCC BAA-868</strain>
    </source>
</reference>
<dbReference type="AlphaFoldDB" id="B9JBY3"/>
<dbReference type="SUPFAM" id="SSF46785">
    <property type="entry name" value="Winged helix' DNA-binding domain"/>
    <property type="match status" value="1"/>
</dbReference>
<dbReference type="CDD" id="cd00090">
    <property type="entry name" value="HTH_ARSR"/>
    <property type="match status" value="1"/>
</dbReference>
<dbReference type="SMART" id="SM00418">
    <property type="entry name" value="HTH_ARSR"/>
    <property type="match status" value="1"/>
</dbReference>
<feature type="domain" description="HTH arsR-type" evidence="4">
    <location>
        <begin position="1"/>
        <end position="94"/>
    </location>
</feature>
<evidence type="ECO:0000259" key="4">
    <source>
        <dbReference type="PROSITE" id="PS50987"/>
    </source>
</evidence>
<dbReference type="STRING" id="311403.Arad_4290"/>
<protein>
    <submittedName>
        <fullName evidence="5">Transcriptional regulator protein</fullName>
    </submittedName>
</protein>